<feature type="transmembrane region" description="Helical" evidence="1">
    <location>
        <begin position="341"/>
        <end position="364"/>
    </location>
</feature>
<sequence>MKLQFIKNKMFDFFVLYLLSLPISYFLLLAISRIGLDKLVVSGERYGHITIIWFFVYASIIFYYLICDNRIKPIIGKITIYLWVYFLLSFSQLRDIINLPWIKLSDIIFSWQAMFVILSLFYAYIIYCILQKINLNKLLSQFIYKKQYFLPLLVFLLGMILYSLLAIYNHNNFLTPARDVGIFDQPIWHLSRFEAPISTIRGYANLWADHFHPVIILIAPIFWIFNSSLALLILQAIIVSAGGVFVYLLTKKLTSSFVLGFGLSLAYLFYGGLQHAMNFGFYPEILTIGFIPIMLYGIFNKNNKLAYIALFLALGCKEDVGISLFVLGILLAIFTEHKKTCLIMSLISIIWSAITLKFIIPYYIGSPNYQYWSYDSIGSTPADFIKNLITNPLYAVQIIFNSNAEKFNSLLHIFGDFAFLPLLSPFGGATLPYLFENYLSNRHQLWIYGFHYQAMLAPYLFISSLFALIKLKKYYQKIYPVVGIMLIILVFISSYTGNYPLYKYVKNFSFQQLAYNKENAKILKLIPAESAVSAQNTIVPHLSHKEKIYDYPHINDAEYLLLSPTYSPFPFAQAELISIIDAYRKDNSWNVISENKNIILFKKQ</sequence>
<keyword evidence="1" id="KW-0812">Transmembrane</keyword>
<comment type="caution">
    <text evidence="2">The sequence shown here is derived from an EMBL/GenBank/DDBJ whole genome shotgun (WGS) entry which is preliminary data.</text>
</comment>
<keyword evidence="1" id="KW-1133">Transmembrane helix</keyword>
<feature type="transmembrane region" description="Helical" evidence="1">
    <location>
        <begin position="12"/>
        <end position="34"/>
    </location>
</feature>
<feature type="transmembrane region" description="Helical" evidence="1">
    <location>
        <begin position="305"/>
        <end position="334"/>
    </location>
</feature>
<feature type="transmembrane region" description="Helical" evidence="1">
    <location>
        <begin position="78"/>
        <end position="97"/>
    </location>
</feature>
<accession>A0A554LJW5</accession>
<evidence type="ECO:0000256" key="1">
    <source>
        <dbReference type="SAM" id="Phobius"/>
    </source>
</evidence>
<feature type="transmembrane region" description="Helical" evidence="1">
    <location>
        <begin position="413"/>
        <end position="435"/>
    </location>
</feature>
<dbReference type="EMBL" id="VMGK01000006">
    <property type="protein sequence ID" value="TSC93137.1"/>
    <property type="molecule type" value="Genomic_DNA"/>
</dbReference>
<feature type="transmembrane region" description="Helical" evidence="1">
    <location>
        <begin position="280"/>
        <end position="299"/>
    </location>
</feature>
<evidence type="ECO:0000313" key="2">
    <source>
        <dbReference type="EMBL" id="TSC93137.1"/>
    </source>
</evidence>
<proteinExistence type="predicted"/>
<feature type="transmembrane region" description="Helical" evidence="1">
    <location>
        <begin position="447"/>
        <end position="469"/>
    </location>
</feature>
<keyword evidence="1" id="KW-0472">Membrane</keyword>
<protein>
    <recommendedName>
        <fullName evidence="4">DUF2079 domain-containing protein</fullName>
    </recommendedName>
</protein>
<reference evidence="2 3" key="1">
    <citation type="submission" date="2017-07" db="EMBL/GenBank/DDBJ databases">
        <title>Mechanisms for carbon and nitrogen cycling indicate functional differentiation within the Candidate Phyla Radiation.</title>
        <authorList>
            <person name="Danczak R.E."/>
            <person name="Johnston M.D."/>
            <person name="Kenah C."/>
            <person name="Slattery M."/>
            <person name="Wrighton K.C."/>
            <person name="Wilkins M.J."/>
        </authorList>
    </citation>
    <scope>NUCLEOTIDE SEQUENCE [LARGE SCALE GENOMIC DNA]</scope>
    <source>
        <strain evidence="2">Licking1014_7</strain>
    </source>
</reference>
<dbReference type="Pfam" id="PF09852">
    <property type="entry name" value="DUF2079"/>
    <property type="match status" value="1"/>
</dbReference>
<feature type="transmembrane region" description="Helical" evidence="1">
    <location>
        <begin position="148"/>
        <end position="168"/>
    </location>
</feature>
<feature type="transmembrane region" description="Helical" evidence="1">
    <location>
        <begin position="256"/>
        <end position="273"/>
    </location>
</feature>
<feature type="transmembrane region" description="Helical" evidence="1">
    <location>
        <begin position="232"/>
        <end position="250"/>
    </location>
</feature>
<name>A0A554LJW5_9BACT</name>
<feature type="transmembrane region" description="Helical" evidence="1">
    <location>
        <begin position="109"/>
        <end position="127"/>
    </location>
</feature>
<feature type="transmembrane region" description="Helical" evidence="1">
    <location>
        <begin position="46"/>
        <end position="66"/>
    </location>
</feature>
<dbReference type="Proteomes" id="UP000315689">
    <property type="component" value="Unassembled WGS sequence"/>
</dbReference>
<evidence type="ECO:0008006" key="4">
    <source>
        <dbReference type="Google" id="ProtNLM"/>
    </source>
</evidence>
<feature type="transmembrane region" description="Helical" evidence="1">
    <location>
        <begin position="481"/>
        <end position="502"/>
    </location>
</feature>
<dbReference type="InterPro" id="IPR018650">
    <property type="entry name" value="STSV1_Orf64"/>
</dbReference>
<evidence type="ECO:0000313" key="3">
    <source>
        <dbReference type="Proteomes" id="UP000315689"/>
    </source>
</evidence>
<organism evidence="2 3">
    <name type="scientific">Candidatus Berkelbacteria bacterium Licking1014_7</name>
    <dbReference type="NCBI Taxonomy" id="2017147"/>
    <lineage>
        <taxon>Bacteria</taxon>
        <taxon>Candidatus Berkelbacteria</taxon>
    </lineage>
</organism>
<dbReference type="AlphaFoldDB" id="A0A554LJW5"/>
<gene>
    <name evidence="2" type="ORF">CEN89_252</name>
</gene>
<feature type="transmembrane region" description="Helical" evidence="1">
    <location>
        <begin position="206"/>
        <end position="225"/>
    </location>
</feature>